<dbReference type="AlphaFoldDB" id="A0AAU1IE70"/>
<gene>
    <name evidence="1" type="ORF">OG477_26955</name>
</gene>
<evidence type="ECO:0000313" key="1">
    <source>
        <dbReference type="EMBL" id="WTP92456.1"/>
    </source>
</evidence>
<proteinExistence type="predicted"/>
<accession>A0AAU1IE70</accession>
<protein>
    <submittedName>
        <fullName evidence="1">Uncharacterized protein</fullName>
    </submittedName>
</protein>
<reference evidence="1" key="1">
    <citation type="submission" date="2022-10" db="EMBL/GenBank/DDBJ databases">
        <title>The complete genomes of actinobacterial strains from the NBC collection.</title>
        <authorList>
            <person name="Joergensen T.S."/>
            <person name="Alvarez Arevalo M."/>
            <person name="Sterndorff E.B."/>
            <person name="Faurdal D."/>
            <person name="Vuksanovic O."/>
            <person name="Mourched A.-S."/>
            <person name="Charusanti P."/>
            <person name="Shaw S."/>
            <person name="Blin K."/>
            <person name="Weber T."/>
        </authorList>
    </citation>
    <scope>NUCLEOTIDE SEQUENCE</scope>
    <source>
        <strain evidence="1">NBC 00180</strain>
    </source>
</reference>
<dbReference type="EMBL" id="CP108140">
    <property type="protein sequence ID" value="WTP92456.1"/>
    <property type="molecule type" value="Genomic_DNA"/>
</dbReference>
<sequence>MTFPDGSVGMISVKRGLSRDESDLIATRVWAELLDSDTSDDQPMV</sequence>
<name>A0AAU1IE70_9ACTN</name>
<organism evidence="1">
    <name type="scientific">Streptomyces sp. NBC_00180</name>
    <dbReference type="NCBI Taxonomy" id="2903632"/>
    <lineage>
        <taxon>Bacteria</taxon>
        <taxon>Bacillati</taxon>
        <taxon>Actinomycetota</taxon>
        <taxon>Actinomycetes</taxon>
        <taxon>Kitasatosporales</taxon>
        <taxon>Streptomycetaceae</taxon>
        <taxon>Streptomyces</taxon>
    </lineage>
</organism>